<proteinExistence type="predicted"/>
<dbReference type="Proteomes" id="UP000265515">
    <property type="component" value="Unassembled WGS sequence"/>
</dbReference>
<feature type="region of interest" description="Disordered" evidence="1">
    <location>
        <begin position="144"/>
        <end position="166"/>
    </location>
</feature>
<dbReference type="EMBL" id="BFEA01000085">
    <property type="protein sequence ID" value="GBG67288.1"/>
    <property type="molecule type" value="Genomic_DNA"/>
</dbReference>
<protein>
    <submittedName>
        <fullName evidence="2">Uncharacterized protein</fullName>
    </submittedName>
</protein>
<accession>A0A388KB51</accession>
<evidence type="ECO:0000313" key="3">
    <source>
        <dbReference type="Proteomes" id="UP000265515"/>
    </source>
</evidence>
<organism evidence="2 3">
    <name type="scientific">Chara braunii</name>
    <name type="common">Braun's stonewort</name>
    <dbReference type="NCBI Taxonomy" id="69332"/>
    <lineage>
        <taxon>Eukaryota</taxon>
        <taxon>Viridiplantae</taxon>
        <taxon>Streptophyta</taxon>
        <taxon>Charophyceae</taxon>
        <taxon>Charales</taxon>
        <taxon>Characeae</taxon>
        <taxon>Chara</taxon>
    </lineage>
</organism>
<gene>
    <name evidence="2" type="ORF">CBR_g88576</name>
</gene>
<sequence length="292" mass="30544">MSDPSFYRMVSIQALQGSRQRVLVVQQCNEVADSCTLVYDSAGCLSVICEKSDRSAVMENQSSTPGFAREDDGCSVGVAHGGYHIQPSLVLSAYASDDCMDAVRQQLIRRAQGMQSSTSPLLLRSGLEGSVVGKQLSDEYMASATPHPLSNENGEKKQGVGACGMDRVGRGSKAGYMSVSTMLQDPGAEEESSPTVAGQEAVQEGAGEGEAQEAAEQRAAGGDAGAPRGPSASSSSTVTAVTDSTPASKRTKTVNAREQTMHVLNTAMREQTQAICDSANEQSRVSNSCTVT</sequence>
<evidence type="ECO:0000313" key="2">
    <source>
        <dbReference type="EMBL" id="GBG67288.1"/>
    </source>
</evidence>
<feature type="region of interest" description="Disordered" evidence="1">
    <location>
        <begin position="184"/>
        <end position="259"/>
    </location>
</feature>
<feature type="compositionally biased region" description="Low complexity" evidence="1">
    <location>
        <begin position="212"/>
        <end position="248"/>
    </location>
</feature>
<evidence type="ECO:0000256" key="1">
    <source>
        <dbReference type="SAM" id="MobiDB-lite"/>
    </source>
</evidence>
<dbReference type="Gramene" id="GBG67288">
    <property type="protein sequence ID" value="GBG67288"/>
    <property type="gene ID" value="CBR_g88576"/>
</dbReference>
<comment type="caution">
    <text evidence="2">The sequence shown here is derived from an EMBL/GenBank/DDBJ whole genome shotgun (WGS) entry which is preliminary data.</text>
</comment>
<dbReference type="AlphaFoldDB" id="A0A388KB51"/>
<name>A0A388KB51_CHABU</name>
<keyword evidence="3" id="KW-1185">Reference proteome</keyword>
<reference evidence="2 3" key="1">
    <citation type="journal article" date="2018" name="Cell">
        <title>The Chara Genome: Secondary Complexity and Implications for Plant Terrestrialization.</title>
        <authorList>
            <person name="Nishiyama T."/>
            <person name="Sakayama H."/>
            <person name="Vries J.D."/>
            <person name="Buschmann H."/>
            <person name="Saint-Marcoux D."/>
            <person name="Ullrich K.K."/>
            <person name="Haas F.B."/>
            <person name="Vanderstraeten L."/>
            <person name="Becker D."/>
            <person name="Lang D."/>
            <person name="Vosolsobe S."/>
            <person name="Rombauts S."/>
            <person name="Wilhelmsson P.K.I."/>
            <person name="Janitza P."/>
            <person name="Kern R."/>
            <person name="Heyl A."/>
            <person name="Rumpler F."/>
            <person name="Villalobos L.I.A.C."/>
            <person name="Clay J.M."/>
            <person name="Skokan R."/>
            <person name="Toyoda A."/>
            <person name="Suzuki Y."/>
            <person name="Kagoshima H."/>
            <person name="Schijlen E."/>
            <person name="Tajeshwar N."/>
            <person name="Catarino B."/>
            <person name="Hetherington A.J."/>
            <person name="Saltykova A."/>
            <person name="Bonnot C."/>
            <person name="Breuninger H."/>
            <person name="Symeonidi A."/>
            <person name="Radhakrishnan G.V."/>
            <person name="Van Nieuwerburgh F."/>
            <person name="Deforce D."/>
            <person name="Chang C."/>
            <person name="Karol K.G."/>
            <person name="Hedrich R."/>
            <person name="Ulvskov P."/>
            <person name="Glockner G."/>
            <person name="Delwiche C.F."/>
            <person name="Petrasek J."/>
            <person name="Van de Peer Y."/>
            <person name="Friml J."/>
            <person name="Beilby M."/>
            <person name="Dolan L."/>
            <person name="Kohara Y."/>
            <person name="Sugano S."/>
            <person name="Fujiyama A."/>
            <person name="Delaux P.-M."/>
            <person name="Quint M."/>
            <person name="TheiBen G."/>
            <person name="Hagemann M."/>
            <person name="Harholt J."/>
            <person name="Dunand C."/>
            <person name="Zachgo S."/>
            <person name="Langdale J."/>
            <person name="Maumus F."/>
            <person name="Straeten D.V.D."/>
            <person name="Gould S.B."/>
            <person name="Rensing S.A."/>
        </authorList>
    </citation>
    <scope>NUCLEOTIDE SEQUENCE [LARGE SCALE GENOMIC DNA]</scope>
    <source>
        <strain evidence="2 3">S276</strain>
    </source>
</reference>